<dbReference type="Gene3D" id="3.90.550.10">
    <property type="entry name" value="Spore Coat Polysaccharide Biosynthesis Protein SpsA, Chain A"/>
    <property type="match status" value="1"/>
</dbReference>
<reference evidence="8 9" key="1">
    <citation type="submission" date="2023-02" db="EMBL/GenBank/DDBJ databases">
        <title>Pseudomonas chrutzelriedensis sp. nov., a potently antifungal strain isolated from moss.</title>
        <authorList>
            <person name="Schnyder A."/>
            <person name="Kalawong R."/>
            <person name="Eberl L."/>
            <person name="Agnoli K."/>
        </authorList>
    </citation>
    <scope>NUCLEOTIDE SEQUENCE [LARGE SCALE GENOMIC DNA]</scope>
    <source>
        <strain evidence="8 9">681</strain>
    </source>
</reference>
<dbReference type="InterPro" id="IPR029044">
    <property type="entry name" value="Nucleotide-diphossugar_trans"/>
</dbReference>
<evidence type="ECO:0000313" key="8">
    <source>
        <dbReference type="EMBL" id="MDI2594948.1"/>
    </source>
</evidence>
<evidence type="ECO:0000256" key="3">
    <source>
        <dbReference type="ARBA" id="ARBA00022519"/>
    </source>
</evidence>
<accession>A0ABT6QVN0</accession>
<proteinExistence type="predicted"/>
<organism evidence="8 9">
    <name type="scientific">Pseudomonas fungipugnans</name>
    <dbReference type="NCBI Taxonomy" id="3024217"/>
    <lineage>
        <taxon>Bacteria</taxon>
        <taxon>Pseudomonadati</taxon>
        <taxon>Pseudomonadota</taxon>
        <taxon>Gammaproteobacteria</taxon>
        <taxon>Pseudomonadales</taxon>
        <taxon>Pseudomonadaceae</taxon>
        <taxon>Pseudomonas</taxon>
    </lineage>
</organism>
<protein>
    <submittedName>
        <fullName evidence="8">Glycosyltransferase</fullName>
        <ecNumber evidence="8">2.4.-.-</ecNumber>
    </submittedName>
</protein>
<keyword evidence="4 8" id="KW-0328">Glycosyltransferase</keyword>
<dbReference type="EC" id="2.4.-.-" evidence="8"/>
<evidence type="ECO:0000259" key="7">
    <source>
        <dbReference type="Pfam" id="PF00535"/>
    </source>
</evidence>
<evidence type="ECO:0000256" key="5">
    <source>
        <dbReference type="ARBA" id="ARBA00022679"/>
    </source>
</evidence>
<dbReference type="Pfam" id="PF00535">
    <property type="entry name" value="Glycos_transf_2"/>
    <property type="match status" value="1"/>
</dbReference>
<keyword evidence="2" id="KW-1003">Cell membrane</keyword>
<name>A0ABT6QVN0_9PSED</name>
<keyword evidence="3" id="KW-0997">Cell inner membrane</keyword>
<gene>
    <name evidence="8" type="ORF">POF45_26505</name>
</gene>
<evidence type="ECO:0000256" key="2">
    <source>
        <dbReference type="ARBA" id="ARBA00022475"/>
    </source>
</evidence>
<comment type="subcellular location">
    <subcellularLocation>
        <location evidence="1">Cell membrane</location>
    </subcellularLocation>
</comment>
<evidence type="ECO:0000256" key="6">
    <source>
        <dbReference type="ARBA" id="ARBA00023136"/>
    </source>
</evidence>
<feature type="domain" description="Glycosyltransferase 2-like" evidence="7">
    <location>
        <begin position="4"/>
        <end position="121"/>
    </location>
</feature>
<dbReference type="PANTHER" id="PTHR43646:SF2">
    <property type="entry name" value="GLYCOSYLTRANSFERASE 2-LIKE DOMAIN-CONTAINING PROTEIN"/>
    <property type="match status" value="1"/>
</dbReference>
<dbReference type="PANTHER" id="PTHR43646">
    <property type="entry name" value="GLYCOSYLTRANSFERASE"/>
    <property type="match status" value="1"/>
</dbReference>
<evidence type="ECO:0000313" key="9">
    <source>
        <dbReference type="Proteomes" id="UP001159100"/>
    </source>
</evidence>
<keyword evidence="9" id="KW-1185">Reference proteome</keyword>
<dbReference type="EMBL" id="JARBWL010000002">
    <property type="protein sequence ID" value="MDI2594948.1"/>
    <property type="molecule type" value="Genomic_DNA"/>
</dbReference>
<dbReference type="SUPFAM" id="SSF53448">
    <property type="entry name" value="Nucleotide-diphospho-sugar transferases"/>
    <property type="match status" value="1"/>
</dbReference>
<evidence type="ECO:0000256" key="1">
    <source>
        <dbReference type="ARBA" id="ARBA00004236"/>
    </source>
</evidence>
<evidence type="ECO:0000256" key="4">
    <source>
        <dbReference type="ARBA" id="ARBA00022676"/>
    </source>
</evidence>
<dbReference type="GO" id="GO:0016757">
    <property type="term" value="F:glycosyltransferase activity"/>
    <property type="evidence" value="ECO:0007669"/>
    <property type="project" value="UniProtKB-KW"/>
</dbReference>
<keyword evidence="6" id="KW-0472">Membrane</keyword>
<dbReference type="Proteomes" id="UP001159100">
    <property type="component" value="Unassembled WGS sequence"/>
</dbReference>
<comment type="caution">
    <text evidence="8">The sequence shown here is derived from an EMBL/GenBank/DDBJ whole genome shotgun (WGS) entry which is preliminary data.</text>
</comment>
<keyword evidence="5 8" id="KW-0808">Transferase</keyword>
<dbReference type="RefSeq" id="WP_259501825.1">
    <property type="nucleotide sequence ID" value="NZ_JARBWL010000002.1"/>
</dbReference>
<sequence>MIGVVIPAHNEENLLGGCLLSVITAAAHPLLKEDVQILVVLDSCTDGTAQVAQSAGVATLAIEGQNVGAARRAGAAALIAAGARWLAFTDADTIVSTEWLFRQIGFCADAVCGTVNVDSWEAHGPAVQARYDSLYQHVEGHRHIHGANLGVCSIAYQRAGGFKSLPAHEDVHLVQDLELAGARIVWTASNSVITSARKESRCREGFGDYLASLA</sequence>
<dbReference type="InterPro" id="IPR001173">
    <property type="entry name" value="Glyco_trans_2-like"/>
</dbReference>